<dbReference type="AlphaFoldDB" id="A0A1E7YTR7"/>
<feature type="domain" description="Bacteriophage T5 Orf172 DNA-binding" evidence="1">
    <location>
        <begin position="11"/>
        <end position="88"/>
    </location>
</feature>
<dbReference type="Proteomes" id="UP000175707">
    <property type="component" value="Unassembled WGS sequence"/>
</dbReference>
<dbReference type="PATRIC" id="fig|33059.14.peg.268"/>
<accession>A0A1E7YTR7</accession>
<proteinExistence type="predicted"/>
<comment type="caution">
    <text evidence="2">The sequence shown here is derived from an EMBL/GenBank/DDBJ whole genome shotgun (WGS) entry which is preliminary data.</text>
</comment>
<gene>
    <name evidence="2" type="ORF">BAE30_11750</name>
</gene>
<name>A0A1E7YTR7_9PROT</name>
<organism evidence="2 3">
    <name type="scientific">Acidithiobacillus caldus</name>
    <dbReference type="NCBI Taxonomy" id="33059"/>
    <lineage>
        <taxon>Bacteria</taxon>
        <taxon>Pseudomonadati</taxon>
        <taxon>Pseudomonadota</taxon>
        <taxon>Acidithiobacillia</taxon>
        <taxon>Acidithiobacillales</taxon>
        <taxon>Acidithiobacillaceae</taxon>
        <taxon>Acidithiobacillus</taxon>
    </lineage>
</organism>
<evidence type="ECO:0000259" key="1">
    <source>
        <dbReference type="SMART" id="SM00974"/>
    </source>
</evidence>
<protein>
    <recommendedName>
        <fullName evidence="1">Bacteriophage T5 Orf172 DNA-binding domain-containing protein</fullName>
    </recommendedName>
</protein>
<dbReference type="RefSeq" id="WP_014002658.1">
    <property type="nucleotide sequence ID" value="NZ_CP026328.2"/>
</dbReference>
<dbReference type="GeneID" id="92931136"/>
<evidence type="ECO:0000313" key="2">
    <source>
        <dbReference type="EMBL" id="OFC53777.1"/>
    </source>
</evidence>
<dbReference type="EMBL" id="LZYH01000765">
    <property type="protein sequence ID" value="OFC53777.1"/>
    <property type="molecule type" value="Genomic_DNA"/>
</dbReference>
<dbReference type="InterPro" id="IPR018306">
    <property type="entry name" value="Phage_T5_Orf172_DNA-bd"/>
</dbReference>
<sequence>MSDIIYVLTNEAMPGLVKIGRTTDDVTGRIAALNSATGVPLPFECYFAAEVEDACRLEKQLHQLFSEYRINPKREFFRVEAEKVVLAIGIGPFRRVDVAEPVLDAEDKGALERAKQRRPNLRLEALGIPVGAELVFTRDPQQTAKVLPGNRVEFRGQSMSLSAAALAALHDLGYTTPTAQGSVYWSYQGELLDEIRQRLEAAQFGETGGEA</sequence>
<evidence type="ECO:0000313" key="3">
    <source>
        <dbReference type="Proteomes" id="UP000175707"/>
    </source>
</evidence>
<dbReference type="Pfam" id="PF13455">
    <property type="entry name" value="MUG113"/>
    <property type="match status" value="1"/>
</dbReference>
<dbReference type="SMART" id="SM00974">
    <property type="entry name" value="T5orf172"/>
    <property type="match status" value="1"/>
</dbReference>
<dbReference type="OMA" id="PSFREDW"/>
<reference evidence="2 3" key="1">
    <citation type="submission" date="2016-06" db="EMBL/GenBank/DDBJ databases">
        <title>Gene turnover analysis identifies the evolutionary adaptation of the extremophile Acidithiobacillus caldus.</title>
        <authorList>
            <person name="Zhang X."/>
        </authorList>
    </citation>
    <scope>NUCLEOTIDE SEQUENCE [LARGE SCALE GENOMIC DNA]</scope>
    <source>
        <strain evidence="2 3">S1</strain>
    </source>
</reference>